<evidence type="ECO:0000256" key="5">
    <source>
        <dbReference type="ARBA" id="ARBA00022989"/>
    </source>
</evidence>
<comment type="subcellular location">
    <subcellularLocation>
        <location evidence="7">Cell inner membrane</location>
        <topology evidence="7">Multi-pass membrane protein</topology>
    </subcellularLocation>
    <subcellularLocation>
        <location evidence="1">Cell membrane</location>
        <topology evidence="1">Multi-pass membrane protein</topology>
    </subcellularLocation>
</comment>
<dbReference type="PANTHER" id="PTHR30221">
    <property type="entry name" value="SMALL-CONDUCTANCE MECHANOSENSITIVE CHANNEL"/>
    <property type="match status" value="1"/>
</dbReference>
<sequence length="281" mass="29617">MHELLTRLASVDLSAIAASVGPRLLGALLILLIGAWLAARLANFTQRALHRAKVDDTLVGFLRNLVYGVLIAVLVAMALAALGVSPAPMVAALGTAGLAIGLALQGSLSNLAWGVLLIMFRPFRVGDYVTAGGIDGTVQSINLMHTLLVLPDNREAIVPNAKVGSDAILNFNRRGTRRVDLKIGAGWRDDLTQVMTMLQQLLADEPLVLAEPAPSVWVDGIAGQTVTLVLRGWVKSPDVWATQTALLRAVKRRIDAGELSLPATAHEVSVVQAPSKDGAGA</sequence>
<evidence type="ECO:0000256" key="4">
    <source>
        <dbReference type="ARBA" id="ARBA00022692"/>
    </source>
</evidence>
<dbReference type="InterPro" id="IPR010920">
    <property type="entry name" value="LSM_dom_sf"/>
</dbReference>
<keyword evidence="12" id="KW-1185">Reference proteome</keyword>
<keyword evidence="4 7" id="KW-0812">Transmembrane</keyword>
<keyword evidence="7" id="KW-0813">Transport</keyword>
<proteinExistence type="inferred from homology"/>
<feature type="domain" description="Mechanosensitive ion channel MscS C-terminal" evidence="9">
    <location>
        <begin position="183"/>
        <end position="256"/>
    </location>
</feature>
<dbReference type="SUPFAM" id="SSF82861">
    <property type="entry name" value="Mechanosensitive channel protein MscS (YggB), transmembrane region"/>
    <property type="match status" value="1"/>
</dbReference>
<feature type="transmembrane region" description="Helical" evidence="7">
    <location>
        <begin position="64"/>
        <end position="84"/>
    </location>
</feature>
<evidence type="ECO:0000256" key="3">
    <source>
        <dbReference type="ARBA" id="ARBA00022475"/>
    </source>
</evidence>
<feature type="domain" description="Mechanosensitive ion channel transmembrane helices 2/3" evidence="10">
    <location>
        <begin position="67"/>
        <end position="105"/>
    </location>
</feature>
<dbReference type="RefSeq" id="WP_367854130.1">
    <property type="nucleotide sequence ID" value="NZ_JBFOHK010000002.1"/>
</dbReference>
<dbReference type="InterPro" id="IPR006685">
    <property type="entry name" value="MscS_channel_2nd"/>
</dbReference>
<evidence type="ECO:0000259" key="8">
    <source>
        <dbReference type="Pfam" id="PF00924"/>
    </source>
</evidence>
<feature type="transmembrane region" description="Helical" evidence="7">
    <location>
        <begin position="96"/>
        <end position="120"/>
    </location>
</feature>
<dbReference type="EMBL" id="JBFOHK010000002">
    <property type="protein sequence ID" value="MEW9572070.1"/>
    <property type="molecule type" value="Genomic_DNA"/>
</dbReference>
<dbReference type="SUPFAM" id="SSF50182">
    <property type="entry name" value="Sm-like ribonucleoproteins"/>
    <property type="match status" value="1"/>
</dbReference>
<dbReference type="Gene3D" id="3.30.70.100">
    <property type="match status" value="1"/>
</dbReference>
<organism evidence="11 12">
    <name type="scientific">Rhodanobacter lycopersici</name>
    <dbReference type="NCBI Taxonomy" id="3162487"/>
    <lineage>
        <taxon>Bacteria</taxon>
        <taxon>Pseudomonadati</taxon>
        <taxon>Pseudomonadota</taxon>
        <taxon>Gammaproteobacteria</taxon>
        <taxon>Lysobacterales</taxon>
        <taxon>Rhodanobacteraceae</taxon>
        <taxon>Rhodanobacter</taxon>
    </lineage>
</organism>
<accession>A0ABV3QE35</accession>
<dbReference type="Pfam" id="PF00924">
    <property type="entry name" value="MS_channel_2nd"/>
    <property type="match status" value="1"/>
</dbReference>
<feature type="transmembrane region" description="Helical" evidence="7">
    <location>
        <begin position="20"/>
        <end position="43"/>
    </location>
</feature>
<keyword evidence="5 7" id="KW-1133">Transmembrane helix</keyword>
<comment type="subunit">
    <text evidence="7">Homoheptamer.</text>
</comment>
<keyword evidence="6 7" id="KW-0472">Membrane</keyword>
<keyword evidence="7" id="KW-0407">Ion channel</keyword>
<dbReference type="Gene3D" id="2.30.30.60">
    <property type="match status" value="1"/>
</dbReference>
<dbReference type="Pfam" id="PF21082">
    <property type="entry name" value="MS_channel_3rd"/>
    <property type="match status" value="1"/>
</dbReference>
<dbReference type="InterPro" id="IPR049278">
    <property type="entry name" value="MS_channel_C"/>
</dbReference>
<dbReference type="SUPFAM" id="SSF82689">
    <property type="entry name" value="Mechanosensitive channel protein MscS (YggB), C-terminal domain"/>
    <property type="match status" value="1"/>
</dbReference>
<dbReference type="InterPro" id="IPR011014">
    <property type="entry name" value="MscS_channel_TM-2"/>
</dbReference>
<reference evidence="11 12" key="1">
    <citation type="submission" date="2024-06" db="EMBL/GenBank/DDBJ databases">
        <authorList>
            <person name="Woo H."/>
        </authorList>
    </citation>
    <scope>NUCLEOTIDE SEQUENCE [LARGE SCALE GENOMIC DNA]</scope>
    <source>
        <strain evidence="11 12">Si-c</strain>
    </source>
</reference>
<evidence type="ECO:0000313" key="11">
    <source>
        <dbReference type="EMBL" id="MEW9572070.1"/>
    </source>
</evidence>
<dbReference type="Gene3D" id="1.10.287.1260">
    <property type="match status" value="1"/>
</dbReference>
<protein>
    <recommendedName>
        <fullName evidence="7">Small-conductance mechanosensitive channel</fullName>
    </recommendedName>
</protein>
<evidence type="ECO:0000256" key="1">
    <source>
        <dbReference type="ARBA" id="ARBA00004651"/>
    </source>
</evidence>
<keyword evidence="7" id="KW-0406">Ion transport</keyword>
<keyword evidence="3" id="KW-1003">Cell membrane</keyword>
<dbReference type="InterPro" id="IPR008910">
    <property type="entry name" value="MSC_TM_helix"/>
</dbReference>
<dbReference type="InterPro" id="IPR011066">
    <property type="entry name" value="MscS_channel_C_sf"/>
</dbReference>
<evidence type="ECO:0000256" key="2">
    <source>
        <dbReference type="ARBA" id="ARBA00008017"/>
    </source>
</evidence>
<dbReference type="Proteomes" id="UP001556220">
    <property type="component" value="Unassembled WGS sequence"/>
</dbReference>
<dbReference type="InterPro" id="IPR049142">
    <property type="entry name" value="MS_channel_1st"/>
</dbReference>
<feature type="domain" description="Mechanosensitive ion channel MscS" evidence="8">
    <location>
        <begin position="107"/>
        <end position="173"/>
    </location>
</feature>
<dbReference type="Pfam" id="PF21088">
    <property type="entry name" value="MS_channel_1st"/>
    <property type="match status" value="1"/>
</dbReference>
<evidence type="ECO:0000256" key="7">
    <source>
        <dbReference type="RuleBase" id="RU369025"/>
    </source>
</evidence>
<dbReference type="InterPro" id="IPR045275">
    <property type="entry name" value="MscS_archaea/bacteria_type"/>
</dbReference>
<comment type="caution">
    <text evidence="11">The sequence shown here is derived from an EMBL/GenBank/DDBJ whole genome shotgun (WGS) entry which is preliminary data.</text>
</comment>
<gene>
    <name evidence="11" type="ORF">ABQJ54_09910</name>
</gene>
<keyword evidence="7" id="KW-0997">Cell inner membrane</keyword>
<name>A0ABV3QE35_9GAMM</name>
<evidence type="ECO:0000259" key="10">
    <source>
        <dbReference type="Pfam" id="PF21088"/>
    </source>
</evidence>
<dbReference type="InterPro" id="IPR023408">
    <property type="entry name" value="MscS_beta-dom_sf"/>
</dbReference>
<comment type="similarity">
    <text evidence="2 7">Belongs to the MscS (TC 1.A.23) family.</text>
</comment>
<dbReference type="Pfam" id="PF05552">
    <property type="entry name" value="MS_channel_1st_1"/>
    <property type="match status" value="1"/>
</dbReference>
<comment type="caution">
    <text evidence="7">Lacks conserved residue(s) required for the propagation of feature annotation.</text>
</comment>
<evidence type="ECO:0000313" key="12">
    <source>
        <dbReference type="Proteomes" id="UP001556220"/>
    </source>
</evidence>
<dbReference type="PANTHER" id="PTHR30221:SF1">
    <property type="entry name" value="SMALL-CONDUCTANCE MECHANOSENSITIVE CHANNEL"/>
    <property type="match status" value="1"/>
</dbReference>
<evidence type="ECO:0000259" key="9">
    <source>
        <dbReference type="Pfam" id="PF21082"/>
    </source>
</evidence>
<comment type="function">
    <text evidence="7">Mechanosensitive channel that participates in the regulation of osmotic pressure changes within the cell, opening in response to stretch forces in the membrane lipid bilayer, without the need for other proteins. Contributes to normal resistance to hypoosmotic shock. Forms an ion channel of 1.0 nanosiemens conductance with a slight preference for anions.</text>
</comment>
<evidence type="ECO:0000256" key="6">
    <source>
        <dbReference type="ARBA" id="ARBA00023136"/>
    </source>
</evidence>